<dbReference type="FunFam" id="3.40.50.720:FF:000191">
    <property type="entry name" value="Methylglyoxal reductase (NADPH-dependent)"/>
    <property type="match status" value="1"/>
</dbReference>
<dbReference type="PANTHER" id="PTHR10366:SF564">
    <property type="entry name" value="STEROL-4-ALPHA-CARBOXYLATE 3-DEHYDROGENASE, DECARBOXYLATING"/>
    <property type="match status" value="1"/>
</dbReference>
<dbReference type="EMBL" id="CAUWAG010000006">
    <property type="protein sequence ID" value="CAJ2503491.1"/>
    <property type="molecule type" value="Genomic_DNA"/>
</dbReference>
<evidence type="ECO:0000259" key="3">
    <source>
        <dbReference type="Pfam" id="PF01370"/>
    </source>
</evidence>
<gene>
    <name evidence="4" type="ORF">KHLLAP_LOCUS3959</name>
</gene>
<evidence type="ECO:0000256" key="1">
    <source>
        <dbReference type="ARBA" id="ARBA00023002"/>
    </source>
</evidence>
<dbReference type="Pfam" id="PF01370">
    <property type="entry name" value="Epimerase"/>
    <property type="match status" value="1"/>
</dbReference>
<dbReference type="InterPro" id="IPR036291">
    <property type="entry name" value="NAD(P)-bd_dom_sf"/>
</dbReference>
<organism evidence="4 5">
    <name type="scientific">Anthostomella pinea</name>
    <dbReference type="NCBI Taxonomy" id="933095"/>
    <lineage>
        <taxon>Eukaryota</taxon>
        <taxon>Fungi</taxon>
        <taxon>Dikarya</taxon>
        <taxon>Ascomycota</taxon>
        <taxon>Pezizomycotina</taxon>
        <taxon>Sordariomycetes</taxon>
        <taxon>Xylariomycetidae</taxon>
        <taxon>Xylariales</taxon>
        <taxon>Xylariaceae</taxon>
        <taxon>Anthostomella</taxon>
    </lineage>
</organism>
<dbReference type="Gene3D" id="3.40.50.720">
    <property type="entry name" value="NAD(P)-binding Rossmann-like Domain"/>
    <property type="match status" value="1"/>
</dbReference>
<name>A0AAI8YDP8_9PEZI</name>
<proteinExistence type="inferred from homology"/>
<evidence type="ECO:0000313" key="5">
    <source>
        <dbReference type="Proteomes" id="UP001295740"/>
    </source>
</evidence>
<keyword evidence="5" id="KW-1185">Reference proteome</keyword>
<dbReference type="InterPro" id="IPR001509">
    <property type="entry name" value="Epimerase_deHydtase"/>
</dbReference>
<accession>A0AAI8YDP8</accession>
<dbReference type="PANTHER" id="PTHR10366">
    <property type="entry name" value="NAD DEPENDENT EPIMERASE/DEHYDRATASE"/>
    <property type="match status" value="1"/>
</dbReference>
<keyword evidence="1" id="KW-0560">Oxidoreductase</keyword>
<comment type="similarity">
    <text evidence="2">Belongs to the NAD(P)-dependent epimerase/dehydratase family. Dihydroflavonol-4-reductase subfamily.</text>
</comment>
<evidence type="ECO:0000313" key="4">
    <source>
        <dbReference type="EMBL" id="CAJ2503491.1"/>
    </source>
</evidence>
<dbReference type="AlphaFoldDB" id="A0AAI8YDP8"/>
<comment type="caution">
    <text evidence="4">The sequence shown here is derived from an EMBL/GenBank/DDBJ whole genome shotgun (WGS) entry which is preliminary data.</text>
</comment>
<dbReference type="Proteomes" id="UP001295740">
    <property type="component" value="Unassembled WGS sequence"/>
</dbReference>
<protein>
    <submittedName>
        <fullName evidence="4">Uu.00g108850.m01.CDS01</fullName>
    </submittedName>
</protein>
<dbReference type="CDD" id="cd05227">
    <property type="entry name" value="AR_SDR_e"/>
    <property type="match status" value="1"/>
</dbReference>
<dbReference type="SUPFAM" id="SSF51735">
    <property type="entry name" value="NAD(P)-binding Rossmann-fold domains"/>
    <property type="match status" value="1"/>
</dbReference>
<dbReference type="GO" id="GO:0016616">
    <property type="term" value="F:oxidoreductase activity, acting on the CH-OH group of donors, NAD or NADP as acceptor"/>
    <property type="evidence" value="ECO:0007669"/>
    <property type="project" value="TreeGrafter"/>
</dbReference>
<evidence type="ECO:0000256" key="2">
    <source>
        <dbReference type="ARBA" id="ARBA00023445"/>
    </source>
</evidence>
<feature type="domain" description="NAD-dependent epimerase/dehydratase" evidence="3">
    <location>
        <begin position="38"/>
        <end position="293"/>
    </location>
</feature>
<sequence length="367" mass="40304">MGGTSNGHLKNRVLLTGNIAHYTNPLTVGNRSLIWRSIIGGSGFIASHILDTLLDAGFQVAVTARSEEKGKRIVDSVKPKPLSYVVVDDIAKGGAFDVAFQSEAAFDYVVHTASPYHLNPIDPVKEFLEPAINGTKGLLKSIKTHAPTVKRLVITSSSAAILNPANHAKVYDETCWAPTTWEEAMEPKKAYKASKVFSEKAAWAFIEEEKPNFDLAVINCTYVFGPIQRNLPSLDAMNASNHRVREMVQGKMKEALAPTAPVFTFVDVRDVALAHLRAMTLPQAGGNRFYVVGGHFSNKQIADVIRKSFPQLKDRLPLEADTVDDIPDDVYHFDNSKSREVLGLEYTSLERSVVDTVQSILDLTPVS</sequence>
<reference evidence="4" key="1">
    <citation type="submission" date="2023-10" db="EMBL/GenBank/DDBJ databases">
        <authorList>
            <person name="Hackl T."/>
        </authorList>
    </citation>
    <scope>NUCLEOTIDE SEQUENCE</scope>
</reference>
<dbReference type="InterPro" id="IPR050425">
    <property type="entry name" value="NAD(P)_dehydrat-like"/>
</dbReference>